<evidence type="ECO:0000313" key="2">
    <source>
        <dbReference type="EMBL" id="MBR0679840.1"/>
    </source>
</evidence>
<organism evidence="2 3">
    <name type="scientific">Neoroseomonas eburnea</name>
    <dbReference type="NCBI Taxonomy" id="1346889"/>
    <lineage>
        <taxon>Bacteria</taxon>
        <taxon>Pseudomonadati</taxon>
        <taxon>Pseudomonadota</taxon>
        <taxon>Alphaproteobacteria</taxon>
        <taxon>Acetobacterales</taxon>
        <taxon>Acetobacteraceae</taxon>
        <taxon>Neoroseomonas</taxon>
    </lineage>
</organism>
<proteinExistence type="predicted"/>
<protein>
    <recommendedName>
        <fullName evidence="4">DUF91 domain-containing protein</fullName>
    </recommendedName>
</protein>
<evidence type="ECO:0008006" key="4">
    <source>
        <dbReference type="Google" id="ProtNLM"/>
    </source>
</evidence>
<accession>A0A9X9X804</accession>
<dbReference type="InterPro" id="IPR011856">
    <property type="entry name" value="tRNA_endonuc-like_dom_sf"/>
</dbReference>
<evidence type="ECO:0000256" key="1">
    <source>
        <dbReference type="SAM" id="MobiDB-lite"/>
    </source>
</evidence>
<dbReference type="RefSeq" id="WP_211845182.1">
    <property type="nucleotide sequence ID" value="NZ_JAAEDL010000003.1"/>
</dbReference>
<feature type="region of interest" description="Disordered" evidence="1">
    <location>
        <begin position="191"/>
        <end position="215"/>
    </location>
</feature>
<dbReference type="GO" id="GO:0003676">
    <property type="term" value="F:nucleic acid binding"/>
    <property type="evidence" value="ECO:0007669"/>
    <property type="project" value="InterPro"/>
</dbReference>
<sequence length="345" mass="39436">MLKLDRSARFLHPVARRTLGEAGLRERADLQALIRRSAKEVFAEIGEDLLIIGEEIRPSDIVADRIDLLAIGPDGASVILELKRGSHRMHLLQAASYAGMVQRWASERFAEEFATTLGRAPSEAQAIIDEYLEDATGSLNRRQRLVLVAEGFDAALLAAAEWLHEKHRVDLTCVRVEAFVDGDDEYLAFNRVYPPPRTEPAERPRSESGPGDWDEALTNIRNTALADFVREELRRPGRTSSPERRSVRFWRDGRRIFWMVVKPDFATVGQHGRFDGDVEFWRERLSLPGRIRPRIHDREVGFRLITAEDCQRFRTAFETDLRDVQFRYATEVAAPEDEGPEQEMS</sequence>
<dbReference type="Proteomes" id="UP001138709">
    <property type="component" value="Unassembled WGS sequence"/>
</dbReference>
<reference evidence="2" key="2">
    <citation type="journal article" date="2021" name="Syst. Appl. Microbiol.">
        <title>Roseomonas hellenica sp. nov., isolated from roots of wild-growing Alkanna tinctoria.</title>
        <authorList>
            <person name="Rat A."/>
            <person name="Naranjo H.D."/>
            <person name="Lebbe L."/>
            <person name="Cnockaert M."/>
            <person name="Krigas N."/>
            <person name="Grigoriadou K."/>
            <person name="Maloupa E."/>
            <person name="Willems A."/>
        </authorList>
    </citation>
    <scope>NUCLEOTIDE SEQUENCE</scope>
    <source>
        <strain evidence="2">LMG 31228</strain>
    </source>
</reference>
<dbReference type="Gene3D" id="3.40.1350.10">
    <property type="match status" value="1"/>
</dbReference>
<name>A0A9X9X804_9PROT</name>
<keyword evidence="3" id="KW-1185">Reference proteome</keyword>
<reference evidence="2" key="1">
    <citation type="submission" date="2020-01" db="EMBL/GenBank/DDBJ databases">
        <authorList>
            <person name="Rat A."/>
        </authorList>
    </citation>
    <scope>NUCLEOTIDE SEQUENCE</scope>
    <source>
        <strain evidence="2">LMG 31228</strain>
    </source>
</reference>
<dbReference type="EMBL" id="JAAEDL010000003">
    <property type="protein sequence ID" value="MBR0679840.1"/>
    <property type="molecule type" value="Genomic_DNA"/>
</dbReference>
<gene>
    <name evidence="2" type="ORF">GXW74_05030</name>
</gene>
<comment type="caution">
    <text evidence="2">The sequence shown here is derived from an EMBL/GenBank/DDBJ whole genome shotgun (WGS) entry which is preliminary data.</text>
</comment>
<dbReference type="AlphaFoldDB" id="A0A9X9X804"/>
<evidence type="ECO:0000313" key="3">
    <source>
        <dbReference type="Proteomes" id="UP001138709"/>
    </source>
</evidence>